<accession>A0A9X0A2C6</accession>
<feature type="region of interest" description="Disordered" evidence="1">
    <location>
        <begin position="1"/>
        <end position="102"/>
    </location>
</feature>
<gene>
    <name evidence="2" type="ORF">OS493_017243</name>
</gene>
<feature type="compositionally biased region" description="Polar residues" evidence="1">
    <location>
        <begin position="40"/>
        <end position="49"/>
    </location>
</feature>
<keyword evidence="3" id="KW-1185">Reference proteome</keyword>
<evidence type="ECO:0000313" key="2">
    <source>
        <dbReference type="EMBL" id="KAJ7391549.1"/>
    </source>
</evidence>
<dbReference type="Proteomes" id="UP001163046">
    <property type="component" value="Unassembled WGS sequence"/>
</dbReference>
<organism evidence="2 3">
    <name type="scientific">Desmophyllum pertusum</name>
    <dbReference type="NCBI Taxonomy" id="174260"/>
    <lineage>
        <taxon>Eukaryota</taxon>
        <taxon>Metazoa</taxon>
        <taxon>Cnidaria</taxon>
        <taxon>Anthozoa</taxon>
        <taxon>Hexacorallia</taxon>
        <taxon>Scleractinia</taxon>
        <taxon>Caryophylliina</taxon>
        <taxon>Caryophylliidae</taxon>
        <taxon>Desmophyllum</taxon>
    </lineage>
</organism>
<name>A0A9X0A2C6_9CNID</name>
<sequence>MRYPSSTRPNLEATKNSISPSKNLDKNIIKMSLESAADGNPSSETSIGSQRHKLRNTNPFVSNPVEVTNPPATTGLKQDSTSQLKTSIGQDDTTREQIINVS</sequence>
<comment type="caution">
    <text evidence="2">The sequence shown here is derived from an EMBL/GenBank/DDBJ whole genome shotgun (WGS) entry which is preliminary data.</text>
</comment>
<dbReference type="AlphaFoldDB" id="A0A9X0A2C6"/>
<proteinExistence type="predicted"/>
<protein>
    <submittedName>
        <fullName evidence="2">Uncharacterized protein</fullName>
    </submittedName>
</protein>
<feature type="compositionally biased region" description="Polar residues" evidence="1">
    <location>
        <begin position="70"/>
        <end position="102"/>
    </location>
</feature>
<dbReference type="EMBL" id="MU825405">
    <property type="protein sequence ID" value="KAJ7391549.1"/>
    <property type="molecule type" value="Genomic_DNA"/>
</dbReference>
<evidence type="ECO:0000256" key="1">
    <source>
        <dbReference type="SAM" id="MobiDB-lite"/>
    </source>
</evidence>
<reference evidence="2" key="1">
    <citation type="submission" date="2023-01" db="EMBL/GenBank/DDBJ databases">
        <title>Genome assembly of the deep-sea coral Lophelia pertusa.</title>
        <authorList>
            <person name="Herrera S."/>
            <person name="Cordes E."/>
        </authorList>
    </citation>
    <scope>NUCLEOTIDE SEQUENCE</scope>
    <source>
        <strain evidence="2">USNM1676648</strain>
        <tissue evidence="2">Polyp</tissue>
    </source>
</reference>
<evidence type="ECO:0000313" key="3">
    <source>
        <dbReference type="Proteomes" id="UP001163046"/>
    </source>
</evidence>
<feature type="compositionally biased region" description="Polar residues" evidence="1">
    <location>
        <begin position="1"/>
        <end position="22"/>
    </location>
</feature>